<proteinExistence type="predicted"/>
<dbReference type="SUPFAM" id="SSF53300">
    <property type="entry name" value="vWA-like"/>
    <property type="match status" value="1"/>
</dbReference>
<name>A0A0E3JXQ0_CLOSL</name>
<feature type="transmembrane region" description="Helical" evidence="1">
    <location>
        <begin position="370"/>
        <end position="389"/>
    </location>
</feature>
<evidence type="ECO:0000313" key="3">
    <source>
        <dbReference type="EMBL" id="AKA68374.1"/>
    </source>
</evidence>
<dbReference type="PANTHER" id="PTHR45737:SF6">
    <property type="entry name" value="VON WILLEBRAND FACTOR A DOMAIN-CONTAINING PROTEIN 5A"/>
    <property type="match status" value="1"/>
</dbReference>
<dbReference type="KEGG" id="csq:CSCA_1249"/>
<evidence type="ECO:0000256" key="1">
    <source>
        <dbReference type="SAM" id="Phobius"/>
    </source>
</evidence>
<keyword evidence="1" id="KW-0472">Membrane</keyword>
<dbReference type="PROSITE" id="PS50234">
    <property type="entry name" value="VWFA"/>
    <property type="match status" value="1"/>
</dbReference>
<keyword evidence="1" id="KW-1133">Transmembrane helix</keyword>
<sequence>MVEKRINITMIIMSLIGGVIGFILGEILLNSLRYTMSSVILMGLYFGILALCIGTMCLIGEMISPRLNGQGWKNNYLKTSFKLLIPCTLIGLFVFGAMFQFLYEISTQKFKKVDDIVFAIDTSGSMKNTDPNNERFSAALNLIDNMDKDNRFSMYKFDDTAERIIPMSQVTKQSREEVSNKLKGMQNPKGNTNMRDALEKSYGEIKSSETKNKNAMVIMLSDGGDTYDLSKKFDETLKPFKEKNISIYTIGMSNGNNFSMLKEIAKESGGNYYNVKEIKDLKNVFNKIYRDRQQRLLVDKRYGIYEASSLYKFLRVMFITFLGALIALSVSLVFDNKNLLKGFLVGGILSGLAAGIIMEAGFLYIPWMGILHRCIADIVIAVIFTIIPVKVDVKDYSKKSSYMDKIKNFNVYEGDSSNNMFQ</sequence>
<dbReference type="InterPro" id="IPR036465">
    <property type="entry name" value="vWFA_dom_sf"/>
</dbReference>
<feature type="transmembrane region" description="Helical" evidence="1">
    <location>
        <begin position="313"/>
        <end position="334"/>
    </location>
</feature>
<dbReference type="Proteomes" id="UP000033115">
    <property type="component" value="Chromosome"/>
</dbReference>
<accession>A0A0E3JXQ0</accession>
<feature type="transmembrane region" description="Helical" evidence="1">
    <location>
        <begin position="6"/>
        <end position="29"/>
    </location>
</feature>
<gene>
    <name evidence="3" type="ORF">CSCA_1249</name>
</gene>
<keyword evidence="1" id="KW-0812">Transmembrane</keyword>
<keyword evidence="4" id="KW-1185">Reference proteome</keyword>
<organism evidence="3 4">
    <name type="scientific">Clostridium scatologenes</name>
    <dbReference type="NCBI Taxonomy" id="1548"/>
    <lineage>
        <taxon>Bacteria</taxon>
        <taxon>Bacillati</taxon>
        <taxon>Bacillota</taxon>
        <taxon>Clostridia</taxon>
        <taxon>Eubacteriales</taxon>
        <taxon>Clostridiaceae</taxon>
        <taxon>Clostridium</taxon>
    </lineage>
</organism>
<dbReference type="CDD" id="cd00198">
    <property type="entry name" value="vWFA"/>
    <property type="match status" value="1"/>
</dbReference>
<evidence type="ECO:0000313" key="4">
    <source>
        <dbReference type="Proteomes" id="UP000033115"/>
    </source>
</evidence>
<dbReference type="InterPro" id="IPR002035">
    <property type="entry name" value="VWF_A"/>
</dbReference>
<dbReference type="SMART" id="SM00327">
    <property type="entry name" value="VWA"/>
    <property type="match status" value="1"/>
</dbReference>
<dbReference type="AlphaFoldDB" id="A0A0E3JXQ0"/>
<feature type="transmembrane region" description="Helical" evidence="1">
    <location>
        <begin position="83"/>
        <end position="103"/>
    </location>
</feature>
<dbReference type="Pfam" id="PF00092">
    <property type="entry name" value="VWA"/>
    <property type="match status" value="1"/>
</dbReference>
<evidence type="ECO:0000259" key="2">
    <source>
        <dbReference type="PROSITE" id="PS50234"/>
    </source>
</evidence>
<feature type="transmembrane region" description="Helical" evidence="1">
    <location>
        <begin position="340"/>
        <end position="358"/>
    </location>
</feature>
<dbReference type="Gene3D" id="3.40.50.410">
    <property type="entry name" value="von Willebrand factor, type A domain"/>
    <property type="match status" value="1"/>
</dbReference>
<reference evidence="3 4" key="1">
    <citation type="journal article" date="2015" name="J. Biotechnol.">
        <title>Complete genome sequence of a malodorant-producing acetogen, Clostridium scatologenes ATCC 25775(T).</title>
        <authorList>
            <person name="Zhu Z."/>
            <person name="Guo T."/>
            <person name="Zheng H."/>
            <person name="Song T."/>
            <person name="Ouyang P."/>
            <person name="Xie J."/>
        </authorList>
    </citation>
    <scope>NUCLEOTIDE SEQUENCE [LARGE SCALE GENOMIC DNA]</scope>
    <source>
        <strain evidence="3 4">ATCC 25775</strain>
    </source>
</reference>
<dbReference type="EMBL" id="CP009933">
    <property type="protein sequence ID" value="AKA68374.1"/>
    <property type="molecule type" value="Genomic_DNA"/>
</dbReference>
<protein>
    <submittedName>
        <fullName evidence="3">von Willebrand factor type A</fullName>
    </submittedName>
</protein>
<dbReference type="RefSeq" id="WP_029162800.1">
    <property type="nucleotide sequence ID" value="NZ_CP009933.1"/>
</dbReference>
<dbReference type="PANTHER" id="PTHR45737">
    <property type="entry name" value="VON WILLEBRAND FACTOR A DOMAIN-CONTAINING PROTEIN 5A"/>
    <property type="match status" value="1"/>
</dbReference>
<dbReference type="HOGENOM" id="CLU_640438_0_0_9"/>
<feature type="domain" description="VWFA" evidence="2">
    <location>
        <begin position="115"/>
        <end position="288"/>
    </location>
</feature>
<dbReference type="STRING" id="1548.CSCA_1249"/>
<feature type="transmembrane region" description="Helical" evidence="1">
    <location>
        <begin position="41"/>
        <end position="63"/>
    </location>
</feature>